<evidence type="ECO:0000256" key="12">
    <source>
        <dbReference type="SAM" id="MobiDB-lite"/>
    </source>
</evidence>
<comment type="subcellular location">
    <subcellularLocation>
        <location evidence="10">Chromosome</location>
        <location evidence="10">Centromere</location>
        <location evidence="10">Kinetochore</location>
    </subcellularLocation>
    <subcellularLocation>
        <location evidence="10">Nucleus</location>
    </subcellularLocation>
</comment>
<dbReference type="AlphaFoldDB" id="E2C5R8"/>
<dbReference type="InterPro" id="IPR005550">
    <property type="entry name" value="Kinetochore_Ndc80"/>
</dbReference>
<sequence>MNPNSTGRRSSTNPVRISMLDREDKNSAWNDRRKTQTKSKGMSIGEVSHIPRPRVRSFSSDRASGRASYLKITGKTPLHQPTTPVTPARTSIKPNLSTSAASCSGRLHALPTGRSPSAERAGNMGVKVPKKDTRPLTDKSYQATLLANIDNFFHTNECSDILDRSGSLKPITLKIFVEASNHLLKFFKIKQELTILNYVEELPRIAKQLHYPGVMTKSWLKTANAMHSWPSVLGWIGWLVEACQVQEVAFDRFRQLESLPFVGTEQQMQSSRMEFLALLECYEMWNEEKLDEETELLEKYLRDIEAQWGISEKDVALARRELEEETRKLQTVERESMEVDEEIERLQTMLSSLQAKESKQVNDIATKEKYIKQLTAETDQLDTEHKMLNNQVQQLNKQQKELLTIVKDQPMSKAEKEKIVQKCTEVQNFIHGFDEHLKDYQKELYTLDIKLASINNNLNKMVLAYNKEVFMYVDNDVGMDFNELRLPEKGLLDPRIMEVLEEKIALVRSLKESLKKQCDETTSLISSSTMELENLQERMKSLANDNQLSEEKSHVDKIKANAKREKAELMEQIEARKNEIKEIQDMIPDDQAIELEIKEAQEKLDAVVRRMTFLEEAGKRFFDELYQILGEHRKELYSLLAKNGK</sequence>
<dbReference type="Pfam" id="PF03801">
    <property type="entry name" value="Ndc80_HEC"/>
    <property type="match status" value="1"/>
</dbReference>
<keyword evidence="2 10" id="KW-0158">Chromosome</keyword>
<dbReference type="GO" id="GO:0051315">
    <property type="term" value="P:attachment of mitotic spindle microtubules to kinetochore"/>
    <property type="evidence" value="ECO:0007669"/>
    <property type="project" value="UniProtKB-UniRule"/>
</dbReference>
<gene>
    <name evidence="14" type="ORF">EAI_05070</name>
</gene>
<evidence type="ECO:0000256" key="4">
    <source>
        <dbReference type="ARBA" id="ARBA00022776"/>
    </source>
</evidence>
<evidence type="ECO:0000313" key="15">
    <source>
        <dbReference type="Proteomes" id="UP000008237"/>
    </source>
</evidence>
<comment type="function">
    <text evidence="10">Acts as a component of the essential kinetochore-associated NDC80 complex, which is required for chromosome segregation and spindle checkpoint activity.</text>
</comment>
<keyword evidence="4 10" id="KW-0498">Mitosis</keyword>
<keyword evidence="6 11" id="KW-0175">Coiled coil</keyword>
<evidence type="ECO:0000313" key="14">
    <source>
        <dbReference type="EMBL" id="EFN76702.1"/>
    </source>
</evidence>
<evidence type="ECO:0000259" key="13">
    <source>
        <dbReference type="Pfam" id="PF03801"/>
    </source>
</evidence>
<feature type="region of interest" description="Disordered" evidence="12">
    <location>
        <begin position="75"/>
        <end position="98"/>
    </location>
</feature>
<dbReference type="OrthoDB" id="7459479at2759"/>
<accession>E2C5R8</accession>
<name>E2C5R8_HARSA</name>
<dbReference type="InParanoid" id="E2C5R8"/>
<evidence type="ECO:0000256" key="11">
    <source>
        <dbReference type="SAM" id="Coils"/>
    </source>
</evidence>
<evidence type="ECO:0000256" key="3">
    <source>
        <dbReference type="ARBA" id="ARBA00022618"/>
    </source>
</evidence>
<evidence type="ECO:0000256" key="10">
    <source>
        <dbReference type="RuleBase" id="RU368072"/>
    </source>
</evidence>
<evidence type="ECO:0000256" key="9">
    <source>
        <dbReference type="ARBA" id="ARBA00023328"/>
    </source>
</evidence>
<dbReference type="Proteomes" id="UP000008237">
    <property type="component" value="Unassembled WGS sequence"/>
</dbReference>
<dbReference type="InterPro" id="IPR055260">
    <property type="entry name" value="Ndc80_CH"/>
</dbReference>
<keyword evidence="9 10" id="KW-0137">Centromere</keyword>
<feature type="coiled-coil region" evidence="11">
    <location>
        <begin position="287"/>
        <end position="405"/>
    </location>
</feature>
<evidence type="ECO:0000256" key="1">
    <source>
        <dbReference type="ARBA" id="ARBA00007050"/>
    </source>
</evidence>
<dbReference type="GO" id="GO:0031262">
    <property type="term" value="C:Ndc80 complex"/>
    <property type="evidence" value="ECO:0007669"/>
    <property type="project" value="UniProtKB-UniRule"/>
</dbReference>
<organism evidence="15">
    <name type="scientific">Harpegnathos saltator</name>
    <name type="common">Jerdon's jumping ant</name>
    <dbReference type="NCBI Taxonomy" id="610380"/>
    <lineage>
        <taxon>Eukaryota</taxon>
        <taxon>Metazoa</taxon>
        <taxon>Ecdysozoa</taxon>
        <taxon>Arthropoda</taxon>
        <taxon>Hexapoda</taxon>
        <taxon>Insecta</taxon>
        <taxon>Pterygota</taxon>
        <taxon>Neoptera</taxon>
        <taxon>Endopterygota</taxon>
        <taxon>Hymenoptera</taxon>
        <taxon>Apocrita</taxon>
        <taxon>Aculeata</taxon>
        <taxon>Formicoidea</taxon>
        <taxon>Formicidae</taxon>
        <taxon>Ponerinae</taxon>
        <taxon>Ponerini</taxon>
        <taxon>Harpegnathos</taxon>
    </lineage>
</organism>
<keyword evidence="7 10" id="KW-0539">Nucleus</keyword>
<dbReference type="KEGG" id="hst:105190312"/>
<evidence type="ECO:0000256" key="2">
    <source>
        <dbReference type="ARBA" id="ARBA00022454"/>
    </source>
</evidence>
<feature type="compositionally biased region" description="Basic and acidic residues" evidence="12">
    <location>
        <begin position="19"/>
        <end position="34"/>
    </location>
</feature>
<comment type="subunit">
    <text evidence="10">Component of the NDC80 complex.</text>
</comment>
<comment type="similarity">
    <text evidence="1 10">Belongs to the NDC80/HEC1 family.</text>
</comment>
<evidence type="ECO:0000256" key="7">
    <source>
        <dbReference type="ARBA" id="ARBA00023242"/>
    </source>
</evidence>
<dbReference type="PANTHER" id="PTHR10643">
    <property type="entry name" value="KINETOCHORE PROTEIN NDC80"/>
    <property type="match status" value="1"/>
</dbReference>
<dbReference type="OMA" id="NKSWLMT"/>
<evidence type="ECO:0000256" key="6">
    <source>
        <dbReference type="ARBA" id="ARBA00023054"/>
    </source>
</evidence>
<feature type="region of interest" description="Disordered" evidence="12">
    <location>
        <begin position="1"/>
        <end position="44"/>
    </location>
</feature>
<dbReference type="InterPro" id="IPR038273">
    <property type="entry name" value="Ndc80_sf"/>
</dbReference>
<feature type="coiled-coil region" evidence="11">
    <location>
        <begin position="497"/>
        <end position="617"/>
    </location>
</feature>
<proteinExistence type="inferred from homology"/>
<evidence type="ECO:0000256" key="5">
    <source>
        <dbReference type="ARBA" id="ARBA00022838"/>
    </source>
</evidence>
<dbReference type="EMBL" id="GL452801">
    <property type="protein sequence ID" value="EFN76702.1"/>
    <property type="molecule type" value="Genomic_DNA"/>
</dbReference>
<dbReference type="GO" id="GO:0005634">
    <property type="term" value="C:nucleus"/>
    <property type="evidence" value="ECO:0007669"/>
    <property type="project" value="UniProtKB-SubCell"/>
</dbReference>
<feature type="compositionally biased region" description="Polar residues" evidence="12">
    <location>
        <begin position="79"/>
        <end position="98"/>
    </location>
</feature>
<keyword evidence="15" id="KW-1185">Reference proteome</keyword>
<dbReference type="PANTHER" id="PTHR10643:SF2">
    <property type="entry name" value="KINETOCHORE PROTEIN NDC80 HOMOLOG"/>
    <property type="match status" value="1"/>
</dbReference>
<protein>
    <recommendedName>
        <fullName evidence="10">Kinetochore protein NDC80</fullName>
    </recommendedName>
</protein>
<dbReference type="GO" id="GO:0051301">
    <property type="term" value="P:cell division"/>
    <property type="evidence" value="ECO:0007669"/>
    <property type="project" value="UniProtKB-UniRule"/>
</dbReference>
<feature type="compositionally biased region" description="Polar residues" evidence="12">
    <location>
        <begin position="1"/>
        <end position="15"/>
    </location>
</feature>
<evidence type="ECO:0000256" key="8">
    <source>
        <dbReference type="ARBA" id="ARBA00023306"/>
    </source>
</evidence>
<keyword evidence="5 10" id="KW-0995">Kinetochore</keyword>
<dbReference type="STRING" id="610380.E2C5R8"/>
<reference evidence="14 15" key="1">
    <citation type="journal article" date="2010" name="Science">
        <title>Genomic comparison of the ants Camponotus floridanus and Harpegnathos saltator.</title>
        <authorList>
            <person name="Bonasio R."/>
            <person name="Zhang G."/>
            <person name="Ye C."/>
            <person name="Mutti N.S."/>
            <person name="Fang X."/>
            <person name="Qin N."/>
            <person name="Donahue G."/>
            <person name="Yang P."/>
            <person name="Li Q."/>
            <person name="Li C."/>
            <person name="Zhang P."/>
            <person name="Huang Z."/>
            <person name="Berger S.L."/>
            <person name="Reinberg D."/>
            <person name="Wang J."/>
            <person name="Liebig J."/>
        </authorList>
    </citation>
    <scope>NUCLEOTIDE SEQUENCE [LARGE SCALE GENOMIC DNA]</scope>
    <source>
        <strain evidence="14 15">R22 G/1</strain>
    </source>
</reference>
<dbReference type="Gene3D" id="1.10.418.30">
    <property type="entry name" value="Ncd80 complex, Ncd80 subunit"/>
    <property type="match status" value="1"/>
</dbReference>
<keyword evidence="3 10" id="KW-0132">Cell division</keyword>
<feature type="region of interest" description="Disordered" evidence="12">
    <location>
        <begin position="111"/>
        <end position="134"/>
    </location>
</feature>
<keyword evidence="8 10" id="KW-0131">Cell cycle</keyword>
<feature type="domain" description="Kinetochore protein Ndc80 CH" evidence="13">
    <location>
        <begin position="128"/>
        <end position="246"/>
    </location>
</feature>